<keyword evidence="3" id="KW-0393">Immunoglobulin domain</keyword>
<dbReference type="PANTHER" id="PTHR24100:SF151">
    <property type="entry name" value="ICOS LIGAND"/>
    <property type="match status" value="1"/>
</dbReference>
<dbReference type="InterPro" id="IPR050504">
    <property type="entry name" value="IgSF_BTN/MOG"/>
</dbReference>
<evidence type="ECO:0000313" key="6">
    <source>
        <dbReference type="Ensembl" id="ENSXCOP00000017378.1"/>
    </source>
</evidence>
<evidence type="ECO:0000259" key="5">
    <source>
        <dbReference type="PROSITE" id="PS50835"/>
    </source>
</evidence>
<evidence type="ECO:0000256" key="4">
    <source>
        <dbReference type="SAM" id="SignalP"/>
    </source>
</evidence>
<dbReference type="Gene3D" id="2.60.40.10">
    <property type="entry name" value="Immunoglobulins"/>
    <property type="match status" value="1"/>
</dbReference>
<evidence type="ECO:0000256" key="2">
    <source>
        <dbReference type="ARBA" id="ARBA00023136"/>
    </source>
</evidence>
<keyword evidence="2" id="KW-0472">Membrane</keyword>
<evidence type="ECO:0000256" key="1">
    <source>
        <dbReference type="ARBA" id="ARBA00004370"/>
    </source>
</evidence>
<dbReference type="InterPro" id="IPR036179">
    <property type="entry name" value="Ig-like_dom_sf"/>
</dbReference>
<dbReference type="Ensembl" id="ENSXCOT00000017599.1">
    <property type="protein sequence ID" value="ENSXCOP00000017378.1"/>
    <property type="gene ID" value="ENSXCOG00000013098.1"/>
</dbReference>
<dbReference type="GO" id="GO:0009897">
    <property type="term" value="C:external side of plasma membrane"/>
    <property type="evidence" value="ECO:0007669"/>
    <property type="project" value="TreeGrafter"/>
</dbReference>
<dbReference type="PANTHER" id="PTHR24100">
    <property type="entry name" value="BUTYROPHILIN"/>
    <property type="match status" value="1"/>
</dbReference>
<keyword evidence="4" id="KW-0732">Signal</keyword>
<dbReference type="PROSITE" id="PS50835">
    <property type="entry name" value="IG_LIKE"/>
    <property type="match status" value="1"/>
</dbReference>
<feature type="domain" description="Ig-like" evidence="5">
    <location>
        <begin position="50"/>
        <end position="159"/>
    </location>
</feature>
<feature type="chain" id="PRO_5017334870" description="Ig-like domain-containing protein" evidence="4">
    <location>
        <begin position="18"/>
        <end position="208"/>
    </location>
</feature>
<dbReference type="SUPFAM" id="SSF48726">
    <property type="entry name" value="Immunoglobulin"/>
    <property type="match status" value="1"/>
</dbReference>
<evidence type="ECO:0000256" key="3">
    <source>
        <dbReference type="ARBA" id="ARBA00023319"/>
    </source>
</evidence>
<name>A0A3B5LZT8_9TELE</name>
<dbReference type="GeneTree" id="ENSGT00940000166465"/>
<evidence type="ECO:0000313" key="7">
    <source>
        <dbReference type="Proteomes" id="UP000261380"/>
    </source>
</evidence>
<dbReference type="GO" id="GO:0050852">
    <property type="term" value="P:T cell receptor signaling pathway"/>
    <property type="evidence" value="ECO:0007669"/>
    <property type="project" value="TreeGrafter"/>
</dbReference>
<dbReference type="Pfam" id="PF07686">
    <property type="entry name" value="V-set"/>
    <property type="match status" value="1"/>
</dbReference>
<proteinExistence type="predicted"/>
<feature type="signal peptide" evidence="4">
    <location>
        <begin position="1"/>
        <end position="17"/>
    </location>
</feature>
<reference evidence="6" key="1">
    <citation type="submission" date="2025-08" db="UniProtKB">
        <authorList>
            <consortium name="Ensembl"/>
        </authorList>
    </citation>
    <scope>IDENTIFICATION</scope>
</reference>
<sequence>MASSLPASLFLLSVVFCQFLSAAGEIRGATTYFLNFLSGRRGTRHRRPAPQNYVTITATVGENVILPCKDPDQERIVAAEWSRTDLESGSVLLYRNLQFDPINQLPSYRNRVDLLVGQIQKGDASLVLQNTTTDDSGTYECHYKDIISREEMKYGQKTSRWQTSLMLLEAEAGGGVAKVGGVSLVVVEFSAERVHLDQFWGQRSRLPV</sequence>
<dbReference type="InterPro" id="IPR007110">
    <property type="entry name" value="Ig-like_dom"/>
</dbReference>
<protein>
    <recommendedName>
        <fullName evidence="5">Ig-like domain-containing protein</fullName>
    </recommendedName>
</protein>
<accession>A0A3B5LZT8</accession>
<dbReference type="GO" id="GO:0001817">
    <property type="term" value="P:regulation of cytokine production"/>
    <property type="evidence" value="ECO:0007669"/>
    <property type="project" value="TreeGrafter"/>
</dbReference>
<keyword evidence="7" id="KW-1185">Reference proteome</keyword>
<reference evidence="6" key="2">
    <citation type="submission" date="2025-09" db="UniProtKB">
        <authorList>
            <consortium name="Ensembl"/>
        </authorList>
    </citation>
    <scope>IDENTIFICATION</scope>
</reference>
<organism evidence="6 7">
    <name type="scientific">Xiphophorus couchianus</name>
    <name type="common">Monterrey platyfish</name>
    <dbReference type="NCBI Taxonomy" id="32473"/>
    <lineage>
        <taxon>Eukaryota</taxon>
        <taxon>Metazoa</taxon>
        <taxon>Chordata</taxon>
        <taxon>Craniata</taxon>
        <taxon>Vertebrata</taxon>
        <taxon>Euteleostomi</taxon>
        <taxon>Actinopterygii</taxon>
        <taxon>Neopterygii</taxon>
        <taxon>Teleostei</taxon>
        <taxon>Neoteleostei</taxon>
        <taxon>Acanthomorphata</taxon>
        <taxon>Ovalentaria</taxon>
        <taxon>Atherinomorphae</taxon>
        <taxon>Cyprinodontiformes</taxon>
        <taxon>Poeciliidae</taxon>
        <taxon>Poeciliinae</taxon>
        <taxon>Xiphophorus</taxon>
    </lineage>
</organism>
<dbReference type="InterPro" id="IPR013106">
    <property type="entry name" value="Ig_V-set"/>
</dbReference>
<dbReference type="GO" id="GO:0005102">
    <property type="term" value="F:signaling receptor binding"/>
    <property type="evidence" value="ECO:0007669"/>
    <property type="project" value="TreeGrafter"/>
</dbReference>
<dbReference type="InterPro" id="IPR013783">
    <property type="entry name" value="Ig-like_fold"/>
</dbReference>
<dbReference type="AlphaFoldDB" id="A0A3B5LZT8"/>
<comment type="subcellular location">
    <subcellularLocation>
        <location evidence="1">Membrane</location>
    </subcellularLocation>
</comment>
<dbReference type="Proteomes" id="UP000261380">
    <property type="component" value="Unplaced"/>
</dbReference>